<dbReference type="SUPFAM" id="SSF49299">
    <property type="entry name" value="PKD domain"/>
    <property type="match status" value="1"/>
</dbReference>
<dbReference type="RefSeq" id="WP_127704747.1">
    <property type="nucleotide sequence ID" value="NZ_SACK01000003.1"/>
</dbReference>
<dbReference type="InterPro" id="IPR035986">
    <property type="entry name" value="PKD_dom_sf"/>
</dbReference>
<name>A0A3S2Y149_9SPHI</name>
<dbReference type="PROSITE" id="PS51257">
    <property type="entry name" value="PROKAR_LIPOPROTEIN"/>
    <property type="match status" value="1"/>
</dbReference>
<evidence type="ECO:0000313" key="2">
    <source>
        <dbReference type="Proteomes" id="UP000282759"/>
    </source>
</evidence>
<dbReference type="Proteomes" id="UP000282759">
    <property type="component" value="Unassembled WGS sequence"/>
</dbReference>
<reference evidence="1 2" key="1">
    <citation type="submission" date="2019-01" db="EMBL/GenBank/DDBJ databases">
        <authorList>
            <person name="Chen W.-M."/>
        </authorList>
    </citation>
    <scope>NUCLEOTIDE SEQUENCE [LARGE SCALE GENOMIC DNA]</scope>
    <source>
        <strain evidence="1 2">YBJ-36</strain>
    </source>
</reference>
<keyword evidence="2" id="KW-1185">Reference proteome</keyword>
<organism evidence="1 2">
    <name type="scientific">Mucilaginibacter limnophilus</name>
    <dbReference type="NCBI Taxonomy" id="1932778"/>
    <lineage>
        <taxon>Bacteria</taxon>
        <taxon>Pseudomonadati</taxon>
        <taxon>Bacteroidota</taxon>
        <taxon>Sphingobacteriia</taxon>
        <taxon>Sphingobacteriales</taxon>
        <taxon>Sphingobacteriaceae</taxon>
        <taxon>Mucilaginibacter</taxon>
    </lineage>
</organism>
<accession>A0A3S2Y149</accession>
<comment type="caution">
    <text evidence="1">The sequence shown here is derived from an EMBL/GenBank/DDBJ whole genome shotgun (WGS) entry which is preliminary data.</text>
</comment>
<protein>
    <recommendedName>
        <fullName evidence="3">PKD domain-containing protein</fullName>
    </recommendedName>
</protein>
<dbReference type="InterPro" id="IPR013783">
    <property type="entry name" value="Ig-like_fold"/>
</dbReference>
<dbReference type="AlphaFoldDB" id="A0A3S2Y149"/>
<dbReference type="OrthoDB" id="5381604at2"/>
<dbReference type="EMBL" id="SACK01000003">
    <property type="protein sequence ID" value="RVU01035.1"/>
    <property type="molecule type" value="Genomic_DNA"/>
</dbReference>
<evidence type="ECO:0000313" key="1">
    <source>
        <dbReference type="EMBL" id="RVU01035.1"/>
    </source>
</evidence>
<dbReference type="CDD" id="cd00146">
    <property type="entry name" value="PKD"/>
    <property type="match status" value="1"/>
</dbReference>
<sequence>MKINIKITALVLVAATLGFFGCKKNQYSFGDLKTPSNLNLTATVEGVDEANPNGDGKGTVAINVTSQDAISYKIDFGDGKAAKMVPSGVINYKYTNPGTADYIITVNAIGTGGATSTISKKVTVFVAFEIPTYIVEALTGGPGSSKVWVTDRETPGHVGVGPTDLFWPSYYEATPNQRAECLYDDEITFSADANNNISMTIDNKGQSFFTAAATAFYGTSGGDDCYDFDVAAPRRLSFMDATSASTTENSTRVQFTVPGNGLINFGTGGTEYEILSITDTQIHLRNIGQDGLAWYQKLKVKQ</sequence>
<proteinExistence type="predicted"/>
<gene>
    <name evidence="1" type="ORF">EOD41_10465</name>
</gene>
<evidence type="ECO:0008006" key="3">
    <source>
        <dbReference type="Google" id="ProtNLM"/>
    </source>
</evidence>
<dbReference type="Gene3D" id="2.60.40.10">
    <property type="entry name" value="Immunoglobulins"/>
    <property type="match status" value="1"/>
</dbReference>